<sequence>MVAITFIQHDPTHTQEPRQKQLDSARARAHAARVSHARRRSDSHQHSPPQSQDLDLQTEDSDDEHFLTVSAFEGNSDPFRCFAIEITPALNRILTFTRDVALRAHYSPLAIRRISRTIAGTFEQPYILGGWADIAASLRDEGTALARLTTYSQYLSSCVQNPKELRMLVLQMRKRSLQLLREKLERHTDSSASEEKNALKRHIFSLFDAECCCGNTQAAIIHGTTLQKLINESNTFDAPMAQRLLYIICHSAATSGQRTVPSVGEWISARSEAFLKEQIPPHPLGVPENHLSHASVTLPELRTLFARCWYLGDASKQTTPTESPTAATAVQNKNAAYIYVTVSALVNLCRLNDMFHNLVEAVWMAGISRSERYTQAALSVALNYLTREMFGDLTIGGVNIRDCSVLLMGQLRLTFTRAYQSSSVNERLDFAPAYLWILYVGALCEHRRRDNILMVDLLDEFWFSPLLALQANLMGVMTWPHMRAMAEQFFYTDIIEPDGAVWFETLLKRYAHASRQKRVSVASRYIWFFKSQG</sequence>
<feature type="compositionally biased region" description="Basic residues" evidence="1">
    <location>
        <begin position="27"/>
        <end position="39"/>
    </location>
</feature>
<evidence type="ECO:0000256" key="1">
    <source>
        <dbReference type="SAM" id="MobiDB-lite"/>
    </source>
</evidence>
<dbReference type="AlphaFoldDB" id="A0A178ZNS7"/>
<organism evidence="2 3">
    <name type="scientific">Fonsecaea erecta</name>
    <dbReference type="NCBI Taxonomy" id="1367422"/>
    <lineage>
        <taxon>Eukaryota</taxon>
        <taxon>Fungi</taxon>
        <taxon>Dikarya</taxon>
        <taxon>Ascomycota</taxon>
        <taxon>Pezizomycotina</taxon>
        <taxon>Eurotiomycetes</taxon>
        <taxon>Chaetothyriomycetidae</taxon>
        <taxon>Chaetothyriales</taxon>
        <taxon>Herpotrichiellaceae</taxon>
        <taxon>Fonsecaea</taxon>
    </lineage>
</organism>
<name>A0A178ZNS7_9EURO</name>
<keyword evidence="3" id="KW-1185">Reference proteome</keyword>
<evidence type="ECO:0000313" key="3">
    <source>
        <dbReference type="Proteomes" id="UP000078343"/>
    </source>
</evidence>
<dbReference type="GeneID" id="30007832"/>
<accession>A0A178ZNS7</accession>
<evidence type="ECO:0000313" key="2">
    <source>
        <dbReference type="EMBL" id="OAP61460.1"/>
    </source>
</evidence>
<dbReference type="Proteomes" id="UP000078343">
    <property type="component" value="Unassembled WGS sequence"/>
</dbReference>
<feature type="region of interest" description="Disordered" evidence="1">
    <location>
        <begin position="1"/>
        <end position="60"/>
    </location>
</feature>
<comment type="caution">
    <text evidence="2">The sequence shown here is derived from an EMBL/GenBank/DDBJ whole genome shotgun (WGS) entry which is preliminary data.</text>
</comment>
<gene>
    <name evidence="2" type="ORF">AYL99_03663</name>
</gene>
<dbReference type="RefSeq" id="XP_018694827.1">
    <property type="nucleotide sequence ID" value="XM_018835177.1"/>
</dbReference>
<dbReference type="OrthoDB" id="4132346at2759"/>
<feature type="compositionally biased region" description="Basic and acidic residues" evidence="1">
    <location>
        <begin position="10"/>
        <end position="26"/>
    </location>
</feature>
<dbReference type="EMBL" id="LVYI01000003">
    <property type="protein sequence ID" value="OAP61460.1"/>
    <property type="molecule type" value="Genomic_DNA"/>
</dbReference>
<proteinExistence type="predicted"/>
<protein>
    <submittedName>
        <fullName evidence="2">Uncharacterized protein</fullName>
    </submittedName>
</protein>
<reference evidence="2 3" key="1">
    <citation type="submission" date="2016-04" db="EMBL/GenBank/DDBJ databases">
        <title>Draft genome of Fonsecaea erecta CBS 125763.</title>
        <authorList>
            <person name="Weiss V.A."/>
            <person name="Vicente V.A."/>
            <person name="Raittz R.T."/>
            <person name="Moreno L.F."/>
            <person name="De Souza E.M."/>
            <person name="Pedrosa F.O."/>
            <person name="Steffens M.B."/>
            <person name="Faoro H."/>
            <person name="Tadra-Sfeir M.Z."/>
            <person name="Najafzadeh M.J."/>
            <person name="Felipe M.S."/>
            <person name="Teixeira M."/>
            <person name="Sun J."/>
            <person name="Xi L."/>
            <person name="Gomes R."/>
            <person name="De Azevedo C.M."/>
            <person name="Salgado C.G."/>
            <person name="Da Silva M.B."/>
            <person name="Nascimento M.F."/>
            <person name="Queiroz-Telles F."/>
            <person name="Attili D.S."/>
            <person name="Gorbushina A."/>
        </authorList>
    </citation>
    <scope>NUCLEOTIDE SEQUENCE [LARGE SCALE GENOMIC DNA]</scope>
    <source>
        <strain evidence="2 3">CBS 125763</strain>
    </source>
</reference>